<dbReference type="PANTHER" id="PTHR33525:SF3">
    <property type="entry name" value="RIBONUCLEASE Y"/>
    <property type="match status" value="1"/>
</dbReference>
<dbReference type="Gene3D" id="3.30.450.40">
    <property type="match status" value="1"/>
</dbReference>
<keyword evidence="3" id="KW-1185">Reference proteome</keyword>
<dbReference type="InterPro" id="IPR029016">
    <property type="entry name" value="GAF-like_dom_sf"/>
</dbReference>
<reference evidence="2 3" key="1">
    <citation type="journal article" date="2014" name="Int. J. Syst. Evol. Microbiol.">
        <title>Complete genome sequence of Corynebacterium casei LMG S-19264T (=DSM 44701T), isolated from a smear-ripened cheese.</title>
        <authorList>
            <consortium name="US DOE Joint Genome Institute (JGI-PGF)"/>
            <person name="Walter F."/>
            <person name="Albersmeier A."/>
            <person name="Kalinowski J."/>
            <person name="Ruckert C."/>
        </authorList>
    </citation>
    <scope>NUCLEOTIDE SEQUENCE [LARGE SCALE GENOMIC DNA]</scope>
    <source>
        <strain evidence="2 3">NBRC 110095</strain>
    </source>
</reference>
<evidence type="ECO:0000313" key="2">
    <source>
        <dbReference type="EMBL" id="GLS26748.1"/>
    </source>
</evidence>
<dbReference type="AlphaFoldDB" id="A0AA37WMW1"/>
<comment type="caution">
    <text evidence="2">The sequence shown here is derived from an EMBL/GenBank/DDBJ whole genome shotgun (WGS) entry which is preliminary data.</text>
</comment>
<name>A0AA37WMW1_9GAMM</name>
<accession>A0AA37WMW1</accession>
<organism evidence="2 3">
    <name type="scientific">Marinibactrum halimedae</name>
    <dbReference type="NCBI Taxonomy" id="1444977"/>
    <lineage>
        <taxon>Bacteria</taxon>
        <taxon>Pseudomonadati</taxon>
        <taxon>Pseudomonadota</taxon>
        <taxon>Gammaproteobacteria</taxon>
        <taxon>Cellvibrionales</taxon>
        <taxon>Cellvibrionaceae</taxon>
        <taxon>Marinibactrum</taxon>
    </lineage>
</organism>
<gene>
    <name evidence="2" type="ORF">GCM10007877_24660</name>
</gene>
<dbReference type="InterPro" id="IPR013976">
    <property type="entry name" value="HDOD"/>
</dbReference>
<dbReference type="RefSeq" id="WP_232595662.1">
    <property type="nucleotide sequence ID" value="NZ_BSPD01000059.1"/>
</dbReference>
<proteinExistence type="predicted"/>
<sequence>MATGGARSWVERLSQVEMPALATVVKELNDLTGDDDSSVNHLAEVILRDSNLTSQVLKISNSVQYNPTSIKVNTVSRAIVLIGFDGVRAICISLMLIETLLASDTRNRLLQCMADAFHAASQARTMLSGGRAHDIEQAFIATLLFHLGEMAFWASSSPEAEELDRLLRESNLTLKEASTEVLGASFLQITRGLAELWKLGDTLKDALAGRNTSACVVAVRLADQLSRASKNGWDSTEARGVMARIAEFTKQPVREVIVNCRDTADEAVALAVSFGAAKVCHLIPSGREKEGSVSDRSSKKIVLDSDPKLQLNILRELSSSVSELDVNTAFQMVLEGLHRGVGLERVMVCFIQKDLLFARYVLGEGTSQWREKIRINLNSEQGTLFHYAISRRHPIWLGESGRVENLELYTDVLRSVIGCYPSFMSVVRLGSRDVAVFYADRWDRGGKLDSEQFDNFTHFIQQLNSTLKLLAGKTKG</sequence>
<dbReference type="PANTHER" id="PTHR33525">
    <property type="match status" value="1"/>
</dbReference>
<feature type="domain" description="HDOD" evidence="1">
    <location>
        <begin position="18"/>
        <end position="213"/>
    </location>
</feature>
<dbReference type="EMBL" id="BSPD01000059">
    <property type="protein sequence ID" value="GLS26748.1"/>
    <property type="molecule type" value="Genomic_DNA"/>
</dbReference>
<evidence type="ECO:0000259" key="1">
    <source>
        <dbReference type="PROSITE" id="PS51833"/>
    </source>
</evidence>
<dbReference type="Gene3D" id="1.10.3210.10">
    <property type="entry name" value="Hypothetical protein af1432"/>
    <property type="match status" value="1"/>
</dbReference>
<dbReference type="Pfam" id="PF08668">
    <property type="entry name" value="HDOD"/>
    <property type="match status" value="1"/>
</dbReference>
<dbReference type="SUPFAM" id="SSF109604">
    <property type="entry name" value="HD-domain/PDEase-like"/>
    <property type="match status" value="1"/>
</dbReference>
<dbReference type="InterPro" id="IPR052340">
    <property type="entry name" value="RNase_Y/CdgJ"/>
</dbReference>
<dbReference type="PROSITE" id="PS51833">
    <property type="entry name" value="HDOD"/>
    <property type="match status" value="1"/>
</dbReference>
<dbReference type="SUPFAM" id="SSF55781">
    <property type="entry name" value="GAF domain-like"/>
    <property type="match status" value="1"/>
</dbReference>
<evidence type="ECO:0000313" key="3">
    <source>
        <dbReference type="Proteomes" id="UP001156870"/>
    </source>
</evidence>
<protein>
    <submittedName>
        <fullName evidence="2">Signal transduction protein with HDOD/GAF domains</fullName>
    </submittedName>
</protein>
<dbReference type="Proteomes" id="UP001156870">
    <property type="component" value="Unassembled WGS sequence"/>
</dbReference>